<evidence type="ECO:0000313" key="6">
    <source>
        <dbReference type="Proteomes" id="UP000510647"/>
    </source>
</evidence>
<dbReference type="PANTHER" id="PTHR12482">
    <property type="entry name" value="LIPASE ROG1-RELATED-RELATED"/>
    <property type="match status" value="1"/>
</dbReference>
<proteinExistence type="inferred from homology"/>
<accession>A0A7H9HRY1</accession>
<name>A0A7H9HRY1_9SACH</name>
<dbReference type="AlphaFoldDB" id="A0A7H9HRY1"/>
<dbReference type="SUPFAM" id="SSF53474">
    <property type="entry name" value="alpha/beta-Hydrolases"/>
    <property type="match status" value="1"/>
</dbReference>
<evidence type="ECO:0000256" key="2">
    <source>
        <dbReference type="ARBA" id="ARBA00022963"/>
    </source>
</evidence>
<keyword evidence="6" id="KW-1185">Reference proteome</keyword>
<dbReference type="PANTHER" id="PTHR12482:SF65">
    <property type="entry name" value="ESTERASE, PUTATIVE (AFU_ORTHOLOGUE AFUA_3G12320)-RELATED"/>
    <property type="match status" value="1"/>
</dbReference>
<keyword evidence="3" id="KW-0472">Membrane</keyword>
<dbReference type="InterPro" id="IPR044294">
    <property type="entry name" value="Lipase-like"/>
</dbReference>
<dbReference type="Pfam" id="PF05057">
    <property type="entry name" value="DUF676"/>
    <property type="match status" value="1"/>
</dbReference>
<reference evidence="5 6" key="1">
    <citation type="submission" date="2020-06" db="EMBL/GenBank/DDBJ databases">
        <title>The yeast mating-type switching endonuclease HO is a domesticated member of an unorthodox homing genetic element family.</title>
        <authorList>
            <person name="Coughlan A.Y."/>
            <person name="Lombardi L."/>
            <person name="Braun-Galleani S."/>
            <person name="Martos A.R."/>
            <person name="Galeote V."/>
            <person name="Bigey F."/>
            <person name="Dequin S."/>
            <person name="Byrne K.P."/>
            <person name="Wolfe K.H."/>
        </authorList>
    </citation>
    <scope>NUCLEOTIDE SEQUENCE [LARGE SCALE GENOMIC DNA]</scope>
    <source>
        <strain evidence="5 6">CBS2947</strain>
    </source>
</reference>
<keyword evidence="2" id="KW-0442">Lipid degradation</keyword>
<evidence type="ECO:0000256" key="3">
    <source>
        <dbReference type="SAM" id="Phobius"/>
    </source>
</evidence>
<feature type="transmembrane region" description="Helical" evidence="3">
    <location>
        <begin position="292"/>
        <end position="312"/>
    </location>
</feature>
<keyword evidence="2" id="KW-0443">Lipid metabolism</keyword>
<dbReference type="GO" id="GO:0005811">
    <property type="term" value="C:lipid droplet"/>
    <property type="evidence" value="ECO:0007669"/>
    <property type="project" value="TreeGrafter"/>
</dbReference>
<evidence type="ECO:0000256" key="1">
    <source>
        <dbReference type="ARBA" id="ARBA00007920"/>
    </source>
</evidence>
<dbReference type="OrthoDB" id="273452at2759"/>
<feature type="domain" description="DUF676" evidence="4">
    <location>
        <begin position="5"/>
        <end position="204"/>
    </location>
</feature>
<evidence type="ECO:0000313" key="5">
    <source>
        <dbReference type="EMBL" id="QLQ79125.1"/>
    </source>
</evidence>
<organism evidence="5 6">
    <name type="scientific">Torulaspora globosa</name>
    <dbReference type="NCBI Taxonomy" id="48254"/>
    <lineage>
        <taxon>Eukaryota</taxon>
        <taxon>Fungi</taxon>
        <taxon>Dikarya</taxon>
        <taxon>Ascomycota</taxon>
        <taxon>Saccharomycotina</taxon>
        <taxon>Saccharomycetes</taxon>
        <taxon>Saccharomycetales</taxon>
        <taxon>Saccharomycetaceae</taxon>
        <taxon>Torulaspora</taxon>
    </lineage>
</organism>
<dbReference type="InterPro" id="IPR007751">
    <property type="entry name" value="DUF676_lipase-like"/>
</dbReference>
<dbReference type="GO" id="GO:0047372">
    <property type="term" value="F:monoacylglycerol lipase activity"/>
    <property type="evidence" value="ECO:0007669"/>
    <property type="project" value="TreeGrafter"/>
</dbReference>
<dbReference type="InterPro" id="IPR029058">
    <property type="entry name" value="AB_hydrolase_fold"/>
</dbReference>
<evidence type="ECO:0000259" key="4">
    <source>
        <dbReference type="Pfam" id="PF05057"/>
    </source>
</evidence>
<keyword evidence="3" id="KW-0812">Transmembrane</keyword>
<dbReference type="GO" id="GO:0004622">
    <property type="term" value="F:phosphatidylcholine lysophospholipase activity"/>
    <property type="evidence" value="ECO:0007669"/>
    <property type="project" value="TreeGrafter"/>
</dbReference>
<keyword evidence="3" id="KW-1133">Transmembrane helix</keyword>
<protein>
    <recommendedName>
        <fullName evidence="4">DUF676 domain-containing protein</fullName>
    </recommendedName>
</protein>
<dbReference type="EMBL" id="CP059268">
    <property type="protein sequence ID" value="QLQ79125.1"/>
    <property type="molecule type" value="Genomic_DNA"/>
</dbReference>
<dbReference type="GO" id="GO:0016042">
    <property type="term" value="P:lipid catabolic process"/>
    <property type="evidence" value="ECO:0007669"/>
    <property type="project" value="UniProtKB-KW"/>
</dbReference>
<sequence length="536" mass="61214">MTCYHLVVLVHGLWGNASHFDYIRTVLQEYTSDWNDEYDEELITYTTSLNEGFKTYDGIDVCGYRVAEEITDEIEGFDGNISKISIVGYSLGGLISRYALGLLYRRQYFKRKEIELINFTTFCTPHVGVLAPGRNLAVKVFNNAVPWLLGNSGKQMFLKDNVSSTGGQPLIYLMSLENTVFYKALESFKYRSLYANTINDKRTAWWTAGISLNDPFFNIDEFNGLRVFQYIEGFDTVVVDRTKMIVISQATVVSKDEDEALNGVELKGKNEDINVGQDFYFLNYWFLKITRWILVIVNILIIAPLLLTWKIVQSAAEITISTVRVTRFLNKYSHQILRDFFELPGPTDLDDSLSVSVSDVGSPEPDYAKDNEIYSLKSTLSRGSSIRSTTEYGTYLGLEESLNDQADYLMESVYDAIERKNTHGGVIEKAQSESIQPDENSLAVSIIELENKSAEQLTAKHGMQKEQLIKNLDLNLPEKQRAIIKSLNKLDWEKYPIYIRKTTSAHACAIVRQLDPDFEEGKLVIDHWIKNVFRRD</sequence>
<comment type="similarity">
    <text evidence="1">Belongs to the putative lipase ROG1 family.</text>
</comment>
<dbReference type="Proteomes" id="UP000510647">
    <property type="component" value="Chromosome 2"/>
</dbReference>
<gene>
    <name evidence="5" type="ORF">HG537_0B04730</name>
</gene>
<dbReference type="Gene3D" id="3.40.50.1820">
    <property type="entry name" value="alpha/beta hydrolase"/>
    <property type="match status" value="1"/>
</dbReference>